<keyword evidence="3" id="KW-1185">Reference proteome</keyword>
<protein>
    <recommendedName>
        <fullName evidence="4">SPOR domain-containing protein</fullName>
    </recommendedName>
</protein>
<dbReference type="RefSeq" id="WP_244407385.1">
    <property type="nucleotide sequence ID" value="NZ_AP025637.1"/>
</dbReference>
<evidence type="ECO:0008006" key="4">
    <source>
        <dbReference type="Google" id="ProtNLM"/>
    </source>
</evidence>
<accession>A0ABM7Y5C1</accession>
<proteinExistence type="predicted"/>
<dbReference type="EMBL" id="AP025637">
    <property type="protein sequence ID" value="BDG73145.1"/>
    <property type="molecule type" value="Genomic_DNA"/>
</dbReference>
<gene>
    <name evidence="2" type="ORF">Rmf_30740</name>
</gene>
<feature type="chain" id="PRO_5046253944" description="SPOR domain-containing protein" evidence="1">
    <location>
        <begin position="21"/>
        <end position="115"/>
    </location>
</feature>
<reference evidence="2 3" key="1">
    <citation type="journal article" date="2016" name="Microbes Environ.">
        <title>Phylogenetically diverse aerobic anoxygenic phototrophic bacteria isolated from epilithic biofilms in Tama river, Japan.</title>
        <authorList>
            <person name="Hirose S."/>
            <person name="Matsuura K."/>
            <person name="Haruta S."/>
        </authorList>
    </citation>
    <scope>NUCLEOTIDE SEQUENCE [LARGE SCALE GENOMIC DNA]</scope>
    <source>
        <strain evidence="2 3">S08</strain>
    </source>
</reference>
<dbReference type="Proteomes" id="UP000831327">
    <property type="component" value="Chromosome"/>
</dbReference>
<feature type="signal peptide" evidence="1">
    <location>
        <begin position="1"/>
        <end position="20"/>
    </location>
</feature>
<evidence type="ECO:0000313" key="2">
    <source>
        <dbReference type="EMBL" id="BDG73145.1"/>
    </source>
</evidence>
<evidence type="ECO:0000313" key="3">
    <source>
        <dbReference type="Proteomes" id="UP000831327"/>
    </source>
</evidence>
<name>A0ABM7Y5C1_9PROT</name>
<keyword evidence="1" id="KW-0732">Signal</keyword>
<organism evidence="2 3">
    <name type="scientific">Roseomonas fluvialis</name>
    <dbReference type="NCBI Taxonomy" id="1750527"/>
    <lineage>
        <taxon>Bacteria</taxon>
        <taxon>Pseudomonadati</taxon>
        <taxon>Pseudomonadota</taxon>
        <taxon>Alphaproteobacteria</taxon>
        <taxon>Acetobacterales</taxon>
        <taxon>Roseomonadaceae</taxon>
        <taxon>Roseomonas</taxon>
    </lineage>
</organism>
<evidence type="ECO:0000256" key="1">
    <source>
        <dbReference type="SAM" id="SignalP"/>
    </source>
</evidence>
<sequence length="115" mass="12419">MSARAALVAVGLALAMPALAQPRDLRPHNIYASLDPDRPDQATLRRVQGALTRCGIRNEQDSSVAYEGLRPGIYLVITGPHRSAEVAAAELARARACGIEGYTRMARRRPGVLED</sequence>